<dbReference type="EMBL" id="AP017312">
    <property type="protein sequence ID" value="BAU28563.1"/>
    <property type="molecule type" value="Genomic_DNA"/>
</dbReference>
<organism evidence="1 2">
    <name type="scientific">Aneurinibacillus soli</name>
    <dbReference type="NCBI Taxonomy" id="1500254"/>
    <lineage>
        <taxon>Bacteria</taxon>
        <taxon>Bacillati</taxon>
        <taxon>Bacillota</taxon>
        <taxon>Bacilli</taxon>
        <taxon>Bacillales</taxon>
        <taxon>Paenibacillaceae</taxon>
        <taxon>Aneurinibacillus group</taxon>
        <taxon>Aneurinibacillus</taxon>
    </lineage>
</organism>
<dbReference type="OrthoDB" id="1711106at2"/>
<gene>
    <name evidence="1" type="ORF">CB4_02738</name>
</gene>
<proteinExistence type="predicted"/>
<dbReference type="PANTHER" id="PTHR37305:SF1">
    <property type="entry name" value="MEMBRANE PROTEIN"/>
    <property type="match status" value="1"/>
</dbReference>
<evidence type="ECO:0000313" key="1">
    <source>
        <dbReference type="EMBL" id="BAU28563.1"/>
    </source>
</evidence>
<dbReference type="KEGG" id="asoc:CB4_02738"/>
<dbReference type="Proteomes" id="UP000217696">
    <property type="component" value="Chromosome"/>
</dbReference>
<dbReference type="PANTHER" id="PTHR37305">
    <property type="entry name" value="INTEGRAL MEMBRANE PROTEIN-RELATED"/>
    <property type="match status" value="1"/>
</dbReference>
<dbReference type="AlphaFoldDB" id="A0A0U5C8D2"/>
<reference evidence="1 2" key="1">
    <citation type="submission" date="2015-12" db="EMBL/GenBank/DDBJ databases">
        <title>Genome sequence of Aneurinibacillus soli.</title>
        <authorList>
            <person name="Lee J.S."/>
            <person name="Lee K.C."/>
            <person name="Kim K.K."/>
            <person name="Lee B.W."/>
        </authorList>
    </citation>
    <scope>NUCLEOTIDE SEQUENCE [LARGE SCALE GENOMIC DNA]</scope>
    <source>
        <strain evidence="1 2">CB4</strain>
    </source>
</reference>
<protein>
    <submittedName>
        <fullName evidence="1">ABC-2 family transporter protein</fullName>
    </submittedName>
</protein>
<sequence length="250" mass="27908">MSPLFANVINETQKIFLKKKTSVFLFLTAIFPIGMAFIFSLLQNKAGVTLFVGANFPLFILGIGVNFLFPLLIFMMASDIFAGEQGDHTLKIVLTRPITRFNVFLSKNVTVGLLLVIHLVLIFVVSVASGFVLGGTDNVLSSLWEEIKAYAVSFAPMLSLSFAAIFFAQFFKSASSALTTTIVIYLCAKVTPFVFPWLGKLLPFTYTDWYSLWLGHTVGMGNILQPFMYLLSYSILFFVGGFYLFDRKEL</sequence>
<dbReference type="RefSeq" id="WP_096466309.1">
    <property type="nucleotide sequence ID" value="NZ_AP017312.1"/>
</dbReference>
<dbReference type="Pfam" id="PF12730">
    <property type="entry name" value="ABC2_membrane_4"/>
    <property type="match status" value="1"/>
</dbReference>
<keyword evidence="2" id="KW-1185">Reference proteome</keyword>
<evidence type="ECO:0000313" key="2">
    <source>
        <dbReference type="Proteomes" id="UP000217696"/>
    </source>
</evidence>
<accession>A0A0U5C8D2</accession>
<name>A0A0U5C8D2_9BACL</name>